<dbReference type="EMBL" id="JADOUA010000001">
    <property type="protein sequence ID" value="MBG6093673.1"/>
    <property type="molecule type" value="Genomic_DNA"/>
</dbReference>
<dbReference type="PANTHER" id="PTHR19139">
    <property type="entry name" value="AQUAPORIN TRANSPORTER"/>
    <property type="match status" value="1"/>
</dbReference>
<gene>
    <name evidence="10" type="ORF">IW256_007786</name>
</gene>
<evidence type="ECO:0000313" key="11">
    <source>
        <dbReference type="Proteomes" id="UP000614047"/>
    </source>
</evidence>
<dbReference type="SUPFAM" id="SSF81338">
    <property type="entry name" value="Aquaporin-like"/>
    <property type="match status" value="1"/>
</dbReference>
<evidence type="ECO:0000256" key="3">
    <source>
        <dbReference type="ARBA" id="ARBA00022448"/>
    </source>
</evidence>
<dbReference type="Proteomes" id="UP000614047">
    <property type="component" value="Unassembled WGS sequence"/>
</dbReference>
<proteinExistence type="inferred from homology"/>
<reference evidence="10" key="1">
    <citation type="submission" date="2020-11" db="EMBL/GenBank/DDBJ databases">
        <title>Sequencing the genomes of 1000 actinobacteria strains.</title>
        <authorList>
            <person name="Klenk H.-P."/>
        </authorList>
    </citation>
    <scope>NUCLEOTIDE SEQUENCE</scope>
    <source>
        <strain evidence="10">DSM 43175</strain>
    </source>
</reference>
<dbReference type="InterPro" id="IPR022357">
    <property type="entry name" value="MIP_CS"/>
</dbReference>
<feature type="transmembrane region" description="Helical" evidence="9">
    <location>
        <begin position="12"/>
        <end position="38"/>
    </location>
</feature>
<dbReference type="GO" id="GO:0005886">
    <property type="term" value="C:plasma membrane"/>
    <property type="evidence" value="ECO:0007669"/>
    <property type="project" value="UniProtKB-SubCell"/>
</dbReference>
<dbReference type="InterPro" id="IPR034294">
    <property type="entry name" value="Aquaporin_transptr"/>
</dbReference>
<evidence type="ECO:0000313" key="10">
    <source>
        <dbReference type="EMBL" id="MBG6093673.1"/>
    </source>
</evidence>
<evidence type="ECO:0000256" key="7">
    <source>
        <dbReference type="ARBA" id="ARBA00023136"/>
    </source>
</evidence>
<feature type="transmembrane region" description="Helical" evidence="9">
    <location>
        <begin position="152"/>
        <end position="173"/>
    </location>
</feature>
<evidence type="ECO:0000256" key="6">
    <source>
        <dbReference type="ARBA" id="ARBA00022989"/>
    </source>
</evidence>
<evidence type="ECO:0000256" key="5">
    <source>
        <dbReference type="ARBA" id="ARBA00022692"/>
    </source>
</evidence>
<name>A0A931DRY6_9ACTN</name>
<dbReference type="PANTHER" id="PTHR19139:SF199">
    <property type="entry name" value="MIP17260P"/>
    <property type="match status" value="1"/>
</dbReference>
<comment type="similarity">
    <text evidence="2 8">Belongs to the MIP/aquaporin (TC 1.A.8) family.</text>
</comment>
<dbReference type="PRINTS" id="PR00783">
    <property type="entry name" value="MINTRINSICP"/>
</dbReference>
<feature type="transmembrane region" description="Helical" evidence="9">
    <location>
        <begin position="193"/>
        <end position="214"/>
    </location>
</feature>
<feature type="transmembrane region" description="Helical" evidence="9">
    <location>
        <begin position="44"/>
        <end position="66"/>
    </location>
</feature>
<dbReference type="PROSITE" id="PS00221">
    <property type="entry name" value="MIP"/>
    <property type="match status" value="1"/>
</dbReference>
<feature type="transmembrane region" description="Helical" evidence="9">
    <location>
        <begin position="78"/>
        <end position="97"/>
    </location>
</feature>
<keyword evidence="5 8" id="KW-0812">Transmembrane</keyword>
<keyword evidence="4" id="KW-1003">Cell membrane</keyword>
<accession>A0A931DRY6</accession>
<evidence type="ECO:0000256" key="2">
    <source>
        <dbReference type="ARBA" id="ARBA00006175"/>
    </source>
</evidence>
<organism evidence="10 11">
    <name type="scientific">Actinomadura viridis</name>
    <dbReference type="NCBI Taxonomy" id="58110"/>
    <lineage>
        <taxon>Bacteria</taxon>
        <taxon>Bacillati</taxon>
        <taxon>Actinomycetota</taxon>
        <taxon>Actinomycetes</taxon>
        <taxon>Streptosporangiales</taxon>
        <taxon>Thermomonosporaceae</taxon>
        <taxon>Actinomadura</taxon>
    </lineage>
</organism>
<dbReference type="Gene3D" id="1.20.1080.10">
    <property type="entry name" value="Glycerol uptake facilitator protein"/>
    <property type="match status" value="1"/>
</dbReference>
<dbReference type="AlphaFoldDB" id="A0A931DRY6"/>
<comment type="caution">
    <text evidence="10">The sequence shown here is derived from an EMBL/GenBank/DDBJ whole genome shotgun (WGS) entry which is preliminary data.</text>
</comment>
<dbReference type="InterPro" id="IPR023271">
    <property type="entry name" value="Aquaporin-like"/>
</dbReference>
<feature type="transmembrane region" description="Helical" evidence="9">
    <location>
        <begin position="117"/>
        <end position="140"/>
    </location>
</feature>
<dbReference type="RefSeq" id="WP_197015705.1">
    <property type="nucleotide sequence ID" value="NZ_BAABES010000003.1"/>
</dbReference>
<evidence type="ECO:0000256" key="1">
    <source>
        <dbReference type="ARBA" id="ARBA00004651"/>
    </source>
</evidence>
<evidence type="ECO:0000256" key="4">
    <source>
        <dbReference type="ARBA" id="ARBA00022475"/>
    </source>
</evidence>
<dbReference type="InterPro" id="IPR000425">
    <property type="entry name" value="MIP"/>
</dbReference>
<keyword evidence="3 8" id="KW-0813">Transport</keyword>
<keyword evidence="11" id="KW-1185">Reference proteome</keyword>
<evidence type="ECO:0000256" key="8">
    <source>
        <dbReference type="RuleBase" id="RU000477"/>
    </source>
</evidence>
<evidence type="ECO:0000256" key="9">
    <source>
        <dbReference type="SAM" id="Phobius"/>
    </source>
</evidence>
<sequence length="231" mass="23467">MNRYIAEGAGTALLVFLGVGGAVFGLAQLGAVGVALAFGLALLALAYAIGPVSGCHVNPAVTVGMLLARRITPVEAGVYIVAQVAGGIVGMGVIRLVTAAGGATMQVNGANGYGERINAAGAFLLEAILTFMLVLVYLMVTRRNEVYGFDGLAIGLTLALVTLVGITLTGTSVNPARSIGPAVFGGWTALSQVWLFIIAPLVGGALAALVPPLLREPETPTANEPPSEELW</sequence>
<protein>
    <submittedName>
        <fullName evidence="10">Aquaporin Z</fullName>
    </submittedName>
</protein>
<keyword evidence="7 9" id="KW-0472">Membrane</keyword>
<comment type="subcellular location">
    <subcellularLocation>
        <location evidence="1">Cell membrane</location>
        <topology evidence="1">Multi-pass membrane protein</topology>
    </subcellularLocation>
</comment>
<keyword evidence="6 9" id="KW-1133">Transmembrane helix</keyword>
<dbReference type="Pfam" id="PF00230">
    <property type="entry name" value="MIP"/>
    <property type="match status" value="1"/>
</dbReference>
<dbReference type="GO" id="GO:0015250">
    <property type="term" value="F:water channel activity"/>
    <property type="evidence" value="ECO:0007669"/>
    <property type="project" value="TreeGrafter"/>
</dbReference>